<evidence type="ECO:0000313" key="2">
    <source>
        <dbReference type="Proteomes" id="UP001501705"/>
    </source>
</evidence>
<sequence>MPRGFAEGSFYFLVPGMADQYDSVAGGGVLAGFLMHFGDEGAGGVDDVEVAFGRVAADGRGDTVRGEHDGGAGWYLVEIVYKDRSTGGEVCDDMRIVNNLLANKNRPRASR</sequence>
<protein>
    <submittedName>
        <fullName evidence="1">Uncharacterized protein</fullName>
    </submittedName>
</protein>
<keyword evidence="2" id="KW-1185">Reference proteome</keyword>
<accession>A0ABN2CRF3</accession>
<name>A0ABN2CRF3_9ACTN</name>
<dbReference type="EMBL" id="BAAAPH010000004">
    <property type="protein sequence ID" value="GAA1561044.1"/>
    <property type="molecule type" value="Genomic_DNA"/>
</dbReference>
<evidence type="ECO:0000313" key="1">
    <source>
        <dbReference type="EMBL" id="GAA1561044.1"/>
    </source>
</evidence>
<dbReference type="Proteomes" id="UP001501705">
    <property type="component" value="Unassembled WGS sequence"/>
</dbReference>
<organism evidence="1 2">
    <name type="scientific">Kribbella hippodromi</name>
    <dbReference type="NCBI Taxonomy" id="434347"/>
    <lineage>
        <taxon>Bacteria</taxon>
        <taxon>Bacillati</taxon>
        <taxon>Actinomycetota</taxon>
        <taxon>Actinomycetes</taxon>
        <taxon>Propionibacteriales</taxon>
        <taxon>Kribbellaceae</taxon>
        <taxon>Kribbella</taxon>
    </lineage>
</organism>
<proteinExistence type="predicted"/>
<gene>
    <name evidence="1" type="ORF">GCM10009804_17360</name>
</gene>
<reference evidence="2" key="1">
    <citation type="journal article" date="2019" name="Int. J. Syst. Evol. Microbiol.">
        <title>The Global Catalogue of Microorganisms (GCM) 10K type strain sequencing project: providing services to taxonomists for standard genome sequencing and annotation.</title>
        <authorList>
            <consortium name="The Broad Institute Genomics Platform"/>
            <consortium name="The Broad Institute Genome Sequencing Center for Infectious Disease"/>
            <person name="Wu L."/>
            <person name="Ma J."/>
        </authorList>
    </citation>
    <scope>NUCLEOTIDE SEQUENCE [LARGE SCALE GENOMIC DNA]</scope>
    <source>
        <strain evidence="2">JCM 15572</strain>
    </source>
</reference>
<comment type="caution">
    <text evidence="1">The sequence shown here is derived from an EMBL/GenBank/DDBJ whole genome shotgun (WGS) entry which is preliminary data.</text>
</comment>